<dbReference type="InterPro" id="IPR050235">
    <property type="entry name" value="CK1_Ser-Thr_kinase"/>
</dbReference>
<gene>
    <name evidence="1" type="ORF">PENSUB_5135</name>
</gene>
<sequence length="408" mass="45865">MSTPADAIGPFIVERWLHPKSTGIVSIKTERASSDLALEASALQALSGGIGFPTLYWFGTAFGKQVMITEEAGESLEVIFNQCDRHFDMQILLGFACQLIFRLEWMHSHHISHGNLSPSSFTVGPSPWQTLQITVSSFENADLSHFSARKDLEAVGNVLLYFATGSVSWDEFKASEQNATDFLPMLNGYYAAISSGVLNPADYGLLRCHFLAACQSLPKGSLLGGLSPLKKNLSLKELSGKTTGDLFDSLGEKMSVVGQRAGDVTSSWTQEQETYIIGALDEIMAIFMILLMRDRPSHSRQQHLMGAYHLPNRLWRDIRWYLRMASCGSVSFQRLITLRIYKFMGVLLEVIPLYNRYWTMYLSELAYAQTALDLESSSTWRQAWIYWKDRANFLNKRKWNDAAHGILG</sequence>
<organism evidence="1 2">
    <name type="scientific">Penicillium subrubescens</name>
    <dbReference type="NCBI Taxonomy" id="1316194"/>
    <lineage>
        <taxon>Eukaryota</taxon>
        <taxon>Fungi</taxon>
        <taxon>Dikarya</taxon>
        <taxon>Ascomycota</taxon>
        <taxon>Pezizomycotina</taxon>
        <taxon>Eurotiomycetes</taxon>
        <taxon>Eurotiomycetidae</taxon>
        <taxon>Eurotiales</taxon>
        <taxon>Aspergillaceae</taxon>
        <taxon>Penicillium</taxon>
    </lineage>
</organism>
<keyword evidence="1" id="KW-0808">Transferase</keyword>
<dbReference type="STRING" id="1316194.A0A1Q5UAL5"/>
<proteinExistence type="predicted"/>
<dbReference type="PANTHER" id="PTHR11909">
    <property type="entry name" value="CASEIN KINASE-RELATED"/>
    <property type="match status" value="1"/>
</dbReference>
<dbReference type="InterPro" id="IPR011009">
    <property type="entry name" value="Kinase-like_dom_sf"/>
</dbReference>
<keyword evidence="1" id="KW-0418">Kinase</keyword>
<name>A0A1Q5UAL5_9EURO</name>
<dbReference type="Proteomes" id="UP000186955">
    <property type="component" value="Unassembled WGS sequence"/>
</dbReference>
<comment type="caution">
    <text evidence="1">The sequence shown here is derived from an EMBL/GenBank/DDBJ whole genome shotgun (WGS) entry which is preliminary data.</text>
</comment>
<dbReference type="EMBL" id="MNBE01000508">
    <property type="protein sequence ID" value="OKP09513.1"/>
    <property type="molecule type" value="Genomic_DNA"/>
</dbReference>
<dbReference type="Gene3D" id="1.10.510.10">
    <property type="entry name" value="Transferase(Phosphotransferase) domain 1"/>
    <property type="match status" value="1"/>
</dbReference>
<dbReference type="AlphaFoldDB" id="A0A1Q5UAL5"/>
<evidence type="ECO:0000313" key="2">
    <source>
        <dbReference type="Proteomes" id="UP000186955"/>
    </source>
</evidence>
<accession>A0A1Q5UAL5</accession>
<dbReference type="GO" id="GO:0016301">
    <property type="term" value="F:kinase activity"/>
    <property type="evidence" value="ECO:0007669"/>
    <property type="project" value="UniProtKB-KW"/>
</dbReference>
<reference evidence="1 2" key="1">
    <citation type="submission" date="2016-10" db="EMBL/GenBank/DDBJ databases">
        <title>Genome sequence of the ascomycete fungus Penicillium subrubescens.</title>
        <authorList>
            <person name="De Vries R.P."/>
            <person name="Peng M."/>
            <person name="Dilokpimol A."/>
            <person name="Hilden K."/>
            <person name="Makela M.R."/>
            <person name="Grigoriev I."/>
            <person name="Riley R."/>
            <person name="Granchi Z."/>
        </authorList>
    </citation>
    <scope>NUCLEOTIDE SEQUENCE [LARGE SCALE GENOMIC DNA]</scope>
    <source>
        <strain evidence="1 2">CBS 132785</strain>
    </source>
</reference>
<dbReference type="SUPFAM" id="SSF56112">
    <property type="entry name" value="Protein kinase-like (PK-like)"/>
    <property type="match status" value="1"/>
</dbReference>
<dbReference type="Gene3D" id="3.30.200.20">
    <property type="entry name" value="Phosphorylase Kinase, domain 1"/>
    <property type="match status" value="1"/>
</dbReference>
<keyword evidence="2" id="KW-1185">Reference proteome</keyword>
<evidence type="ECO:0000313" key="1">
    <source>
        <dbReference type="EMBL" id="OKP09513.1"/>
    </source>
</evidence>
<protein>
    <submittedName>
        <fullName evidence="1">Casein kinase I</fullName>
    </submittedName>
</protein>